<reference evidence="4" key="1">
    <citation type="submission" date="2023-06" db="EMBL/GenBank/DDBJ databases">
        <title>Genome-scale phylogeny and comparative genomics of the fungal order Sordariales.</title>
        <authorList>
            <consortium name="Lawrence Berkeley National Laboratory"/>
            <person name="Hensen N."/>
            <person name="Bonometti L."/>
            <person name="Westerberg I."/>
            <person name="Brannstrom I.O."/>
            <person name="Guillou S."/>
            <person name="Cros-Aarteil S."/>
            <person name="Calhoun S."/>
            <person name="Haridas S."/>
            <person name="Kuo A."/>
            <person name="Mondo S."/>
            <person name="Pangilinan J."/>
            <person name="Riley R."/>
            <person name="Labutti K."/>
            <person name="Andreopoulos B."/>
            <person name="Lipzen A."/>
            <person name="Chen C."/>
            <person name="Yanf M."/>
            <person name="Daum C."/>
            <person name="Ng V."/>
            <person name="Clum A."/>
            <person name="Steindorff A."/>
            <person name="Ohm R."/>
            <person name="Martin F."/>
            <person name="Silar P."/>
            <person name="Natvig D."/>
            <person name="Lalanne C."/>
            <person name="Gautier V."/>
            <person name="Ament-Velasquez S.L."/>
            <person name="Kruys A."/>
            <person name="Hutchinson M.I."/>
            <person name="Powell A.J."/>
            <person name="Barry K."/>
            <person name="Miller A.N."/>
            <person name="Grigoriev I.V."/>
            <person name="Debuchy R."/>
            <person name="Gladieux P."/>
            <person name="Thoren M.H."/>
            <person name="Johannesson H."/>
        </authorList>
    </citation>
    <scope>NUCLEOTIDE SEQUENCE</scope>
    <source>
        <strain evidence="4">SMH2532-1</strain>
    </source>
</reference>
<protein>
    <recommendedName>
        <fullName evidence="6">Dihydrodipicolinate synthase</fullName>
    </recommendedName>
</protein>
<gene>
    <name evidence="4" type="ORF">B0T16DRAFT_212082</name>
</gene>
<evidence type="ECO:0008006" key="6">
    <source>
        <dbReference type="Google" id="ProtNLM"/>
    </source>
</evidence>
<dbReference type="InterPro" id="IPR002220">
    <property type="entry name" value="DapA-like"/>
</dbReference>
<feature type="active site" description="Proton donor/acceptor" evidence="2">
    <location>
        <position position="145"/>
    </location>
</feature>
<dbReference type="Proteomes" id="UP001174936">
    <property type="component" value="Unassembled WGS sequence"/>
</dbReference>
<feature type="active site" description="Schiff-base intermediate with substrate" evidence="2">
    <location>
        <position position="175"/>
    </location>
</feature>
<dbReference type="Gene3D" id="3.20.20.70">
    <property type="entry name" value="Aldolase class I"/>
    <property type="match status" value="1"/>
</dbReference>
<dbReference type="EMBL" id="JAULSV010000006">
    <property type="protein sequence ID" value="KAK0641241.1"/>
    <property type="molecule type" value="Genomic_DNA"/>
</dbReference>
<evidence type="ECO:0000313" key="4">
    <source>
        <dbReference type="EMBL" id="KAK0641241.1"/>
    </source>
</evidence>
<dbReference type="PANTHER" id="PTHR12128">
    <property type="entry name" value="DIHYDRODIPICOLINATE SYNTHASE"/>
    <property type="match status" value="1"/>
</dbReference>
<sequence>MPPMPPPPPGIWCPAITLFDPATDALDLAAQSLYYAHLSRSGLTGLLILGTNAETLLLSRAERRELLSLAKDVCPEGFPLMAGISGHSTAGVLEFLEDAGELGYKWVLVLPPGYFPGMSSKEVIFRFYEEVSSRAAERGIGTVIYNFPGVCNGVDLSSAVISELARRCEGIVGVKLTCGSVAKITRLAGELKAEAFSIFGGQSDFLLGGLAVGSAGCIAAFANVFPKTVVRVWELWKEGKTAEALEVHRKAALTEQAVKEGGVAAVKYAAGVFSVGRTGVEGAEGKVKMRRPYGELGEERKRAIREALKEVAAMEDELW</sequence>
<dbReference type="InterPro" id="IPR013785">
    <property type="entry name" value="Aldolase_TIM"/>
</dbReference>
<evidence type="ECO:0000313" key="5">
    <source>
        <dbReference type="Proteomes" id="UP001174936"/>
    </source>
</evidence>
<evidence type="ECO:0000256" key="1">
    <source>
        <dbReference type="PIRNR" id="PIRNR001365"/>
    </source>
</evidence>
<keyword evidence="1" id="KW-0456">Lyase</keyword>
<evidence type="ECO:0000256" key="2">
    <source>
        <dbReference type="PIRSR" id="PIRSR001365-1"/>
    </source>
</evidence>
<comment type="caution">
    <text evidence="4">The sequence shown here is derived from an EMBL/GenBank/DDBJ whole genome shotgun (WGS) entry which is preliminary data.</text>
</comment>
<dbReference type="CDD" id="cd00408">
    <property type="entry name" value="DHDPS-like"/>
    <property type="match status" value="1"/>
</dbReference>
<dbReference type="PANTHER" id="PTHR12128:SF47">
    <property type="entry name" value="DIHYDRODIPICOLINATE SYNTHASE-RELATED"/>
    <property type="match status" value="1"/>
</dbReference>
<dbReference type="AlphaFoldDB" id="A0AA40CJJ7"/>
<name>A0AA40CJJ7_9PEZI</name>
<feature type="binding site" evidence="3">
    <location>
        <position position="218"/>
    </location>
    <ligand>
        <name>pyruvate</name>
        <dbReference type="ChEBI" id="CHEBI:15361"/>
    </ligand>
</feature>
<comment type="similarity">
    <text evidence="1">Belongs to the DapA family.</text>
</comment>
<dbReference type="GO" id="GO:0008840">
    <property type="term" value="F:4-hydroxy-tetrahydrodipicolinate synthase activity"/>
    <property type="evidence" value="ECO:0007669"/>
    <property type="project" value="TreeGrafter"/>
</dbReference>
<dbReference type="SMART" id="SM01130">
    <property type="entry name" value="DHDPS"/>
    <property type="match status" value="1"/>
</dbReference>
<evidence type="ECO:0000256" key="3">
    <source>
        <dbReference type="PIRSR" id="PIRSR001365-2"/>
    </source>
</evidence>
<accession>A0AA40CJJ7</accession>
<keyword evidence="5" id="KW-1185">Reference proteome</keyword>
<dbReference type="PIRSF" id="PIRSF001365">
    <property type="entry name" value="DHDPS"/>
    <property type="match status" value="1"/>
</dbReference>
<dbReference type="SUPFAM" id="SSF51569">
    <property type="entry name" value="Aldolase"/>
    <property type="match status" value="1"/>
</dbReference>
<proteinExistence type="inferred from homology"/>
<dbReference type="Pfam" id="PF00701">
    <property type="entry name" value="DHDPS"/>
    <property type="match status" value="1"/>
</dbReference>
<organism evidence="4 5">
    <name type="scientific">Cercophora newfieldiana</name>
    <dbReference type="NCBI Taxonomy" id="92897"/>
    <lineage>
        <taxon>Eukaryota</taxon>
        <taxon>Fungi</taxon>
        <taxon>Dikarya</taxon>
        <taxon>Ascomycota</taxon>
        <taxon>Pezizomycotina</taxon>
        <taxon>Sordariomycetes</taxon>
        <taxon>Sordariomycetidae</taxon>
        <taxon>Sordariales</taxon>
        <taxon>Lasiosphaeriaceae</taxon>
        <taxon>Cercophora</taxon>
    </lineage>
</organism>